<dbReference type="AlphaFoldDB" id="A0A369ARX3"/>
<evidence type="ECO:0000313" key="2">
    <source>
        <dbReference type="Proteomes" id="UP000253034"/>
    </source>
</evidence>
<organism evidence="1 2">
    <name type="scientific">Anaerobacterium chartisolvens</name>
    <dbReference type="NCBI Taxonomy" id="1297424"/>
    <lineage>
        <taxon>Bacteria</taxon>
        <taxon>Bacillati</taxon>
        <taxon>Bacillota</taxon>
        <taxon>Clostridia</taxon>
        <taxon>Eubacteriales</taxon>
        <taxon>Oscillospiraceae</taxon>
        <taxon>Anaerobacterium</taxon>
    </lineage>
</organism>
<evidence type="ECO:0000313" key="1">
    <source>
        <dbReference type="EMBL" id="RCX12110.1"/>
    </source>
</evidence>
<keyword evidence="2" id="KW-1185">Reference proteome</keyword>
<reference evidence="1 2" key="1">
    <citation type="submission" date="2018-07" db="EMBL/GenBank/DDBJ databases">
        <title>Genomic Encyclopedia of Type Strains, Phase IV (KMG-IV): sequencing the most valuable type-strain genomes for metagenomic binning, comparative biology and taxonomic classification.</title>
        <authorList>
            <person name="Goeker M."/>
        </authorList>
    </citation>
    <scope>NUCLEOTIDE SEQUENCE [LARGE SCALE GENOMIC DNA]</scope>
    <source>
        <strain evidence="1 2">DSM 27016</strain>
    </source>
</reference>
<name>A0A369ARX3_9FIRM</name>
<gene>
    <name evidence="1" type="ORF">DFR58_12460</name>
</gene>
<dbReference type="NCBIfam" id="TIGR03238">
    <property type="entry name" value="dnd_assoc_3"/>
    <property type="match status" value="1"/>
</dbReference>
<dbReference type="RefSeq" id="WP_114299096.1">
    <property type="nucleotide sequence ID" value="NZ_QPJT01000024.1"/>
</dbReference>
<protein>
    <submittedName>
        <fullName evidence="1">DNA phosphorothioation-dependent restriction protein DptF</fullName>
    </submittedName>
</protein>
<dbReference type="EMBL" id="QPJT01000024">
    <property type="protein sequence ID" value="RCX12110.1"/>
    <property type="molecule type" value="Genomic_DNA"/>
</dbReference>
<dbReference type="OrthoDB" id="257964at2"/>
<accession>A0A369ARX3</accession>
<proteinExistence type="predicted"/>
<dbReference type="Proteomes" id="UP000253034">
    <property type="component" value="Unassembled WGS sequence"/>
</dbReference>
<dbReference type="InterPro" id="IPR017647">
    <property type="entry name" value="Dnd_assoc_3"/>
</dbReference>
<comment type="caution">
    <text evidence="1">The sequence shown here is derived from an EMBL/GenBank/DDBJ whole genome shotgun (WGS) entry which is preliminary data.</text>
</comment>
<sequence>MDNEHLCLINELKKLKESSKESVENLDSFSEFKKYMHVKRNVEDELKSLILRASSANKSQLILVCGGVGDGKSHLVSYILQNFPHIRDSFVLHNDATESFLPQQTSIDTLNSILENFSDDKIGVHTPKKLILAINLGALNNFIESEYGRRFNYLKEFVNNKGILESKIVDNSFDENSYFHFINFSDFHMYSLASDAPKSDYIRNIFHKVTQQSSSNPFYLTYSQKCTKLCNCADNCPVKFNYELLGKEFTQNRLISILIEAMIKFKLIISTRALLNFIYDIIVSTYLDMIPSENLQKEIKKLTFREHIKFLIPNLIFEHEDLSPIFQTISKLDPIRLRNEKRDQLVTKFNTVKNIAFLYKEYIEISDYPHFSTMLAIEGVFLDSEELKQELIKLFFRLYLFSPRVGELEYRDEMFSEYVKHLYYFNVGDKNKVKGLYFDIREAIYKWNGKSSEDRINIFVGKNQLKYRISQKLYIDPVVGKLEKKDLIEVEKFIPYIKTQFSRQDDETVYDLDIDYSLYCLLMDVNKGYRPNKNDKSTYINFVAFMEKILSLGHQDRELVFEQRVGEKISKYRMNYNKQFDQYSFVRLQ</sequence>